<accession>A0ABQ9GZD0</accession>
<feature type="region of interest" description="Disordered" evidence="1">
    <location>
        <begin position="68"/>
        <end position="91"/>
    </location>
</feature>
<dbReference type="Proteomes" id="UP001159363">
    <property type="component" value="Chromosome 7"/>
</dbReference>
<protein>
    <submittedName>
        <fullName evidence="2">Uncharacterized protein</fullName>
    </submittedName>
</protein>
<proteinExistence type="predicted"/>
<gene>
    <name evidence="2" type="ORF">PR048_021829</name>
</gene>
<comment type="caution">
    <text evidence="2">The sequence shown here is derived from an EMBL/GenBank/DDBJ whole genome shotgun (WGS) entry which is preliminary data.</text>
</comment>
<feature type="compositionally biased region" description="Low complexity" evidence="1">
    <location>
        <begin position="79"/>
        <end position="91"/>
    </location>
</feature>
<sequence>MDVQSVLTCPKLLVPVQYYNQKQQVHNFSVCVSNNKDFHLYMWYDGEGKVTTNNNGSGKRAFNTRAPIHSSNIHTRSYDNNGDSQKSNNNNHPYIINYVDHTFFQNYEELSKTIHPSGWGKQ</sequence>
<evidence type="ECO:0000313" key="2">
    <source>
        <dbReference type="EMBL" id="KAJ8877375.1"/>
    </source>
</evidence>
<evidence type="ECO:0000256" key="1">
    <source>
        <dbReference type="SAM" id="MobiDB-lite"/>
    </source>
</evidence>
<organism evidence="2 3">
    <name type="scientific">Dryococelus australis</name>
    <dbReference type="NCBI Taxonomy" id="614101"/>
    <lineage>
        <taxon>Eukaryota</taxon>
        <taxon>Metazoa</taxon>
        <taxon>Ecdysozoa</taxon>
        <taxon>Arthropoda</taxon>
        <taxon>Hexapoda</taxon>
        <taxon>Insecta</taxon>
        <taxon>Pterygota</taxon>
        <taxon>Neoptera</taxon>
        <taxon>Polyneoptera</taxon>
        <taxon>Phasmatodea</taxon>
        <taxon>Verophasmatodea</taxon>
        <taxon>Anareolatae</taxon>
        <taxon>Phasmatidae</taxon>
        <taxon>Eurycanthinae</taxon>
        <taxon>Dryococelus</taxon>
    </lineage>
</organism>
<evidence type="ECO:0000313" key="3">
    <source>
        <dbReference type="Proteomes" id="UP001159363"/>
    </source>
</evidence>
<keyword evidence="3" id="KW-1185">Reference proteome</keyword>
<dbReference type="EMBL" id="JARBHB010000008">
    <property type="protein sequence ID" value="KAJ8877375.1"/>
    <property type="molecule type" value="Genomic_DNA"/>
</dbReference>
<reference evidence="2 3" key="1">
    <citation type="submission" date="2023-02" db="EMBL/GenBank/DDBJ databases">
        <title>LHISI_Scaffold_Assembly.</title>
        <authorList>
            <person name="Stuart O.P."/>
            <person name="Cleave R."/>
            <person name="Magrath M.J.L."/>
            <person name="Mikheyev A.S."/>
        </authorList>
    </citation>
    <scope>NUCLEOTIDE SEQUENCE [LARGE SCALE GENOMIC DNA]</scope>
    <source>
        <strain evidence="2">Daus_M_001</strain>
        <tissue evidence="2">Leg muscle</tissue>
    </source>
</reference>
<name>A0ABQ9GZD0_9NEOP</name>